<comment type="caution">
    <text evidence="5">The sequence shown here is derived from an EMBL/GenBank/DDBJ whole genome shotgun (WGS) entry which is preliminary data.</text>
</comment>
<accession>A0A3N6PTB5</accession>
<dbReference type="RefSeq" id="WP_124144856.1">
    <property type="nucleotide sequence ID" value="NZ_CAWOKI010000044.1"/>
</dbReference>
<dbReference type="InterPro" id="IPR002123">
    <property type="entry name" value="Plipid/glycerol_acylTrfase"/>
</dbReference>
<protein>
    <submittedName>
        <fullName evidence="5">1-acyl-sn-glycerol-3-phosphate acyltransferase</fullName>
    </submittedName>
</protein>
<keyword evidence="1 5" id="KW-0808">Transferase</keyword>
<dbReference type="PANTHER" id="PTHR10434:SF11">
    <property type="entry name" value="1-ACYL-SN-GLYCEROL-3-PHOSPHATE ACYLTRANSFERASE"/>
    <property type="match status" value="1"/>
</dbReference>
<feature type="domain" description="Phospholipid/glycerol acyltransferase" evidence="4">
    <location>
        <begin position="57"/>
        <end position="181"/>
    </location>
</feature>
<keyword evidence="3" id="KW-1133">Transmembrane helix</keyword>
<evidence type="ECO:0000313" key="6">
    <source>
        <dbReference type="Proteomes" id="UP000269154"/>
    </source>
</evidence>
<evidence type="ECO:0000313" key="5">
    <source>
        <dbReference type="EMBL" id="RQH42210.1"/>
    </source>
</evidence>
<reference evidence="5 6" key="1">
    <citation type="journal article" date="2018" name="ACS Chem. Biol.">
        <title>Ketoreductase domain dysfunction expands chemodiversity: malyngamide biosynthesis in the cyanobacterium Okeania hirsuta.</title>
        <authorList>
            <person name="Moss N.A."/>
            <person name="Leao T."/>
            <person name="Rankin M."/>
            <person name="McCullough T.M."/>
            <person name="Qu P."/>
            <person name="Korobeynikov A."/>
            <person name="Smith J.L."/>
            <person name="Gerwick L."/>
            <person name="Gerwick W.H."/>
        </authorList>
    </citation>
    <scope>NUCLEOTIDE SEQUENCE [LARGE SCALE GENOMIC DNA]</scope>
    <source>
        <strain evidence="5 6">PAB10Feb10-1</strain>
    </source>
</reference>
<proteinExistence type="predicted"/>
<keyword evidence="3" id="KW-0812">Transmembrane</keyword>
<gene>
    <name evidence="5" type="ORF">D5R40_14990</name>
</gene>
<dbReference type="Proteomes" id="UP000269154">
    <property type="component" value="Unassembled WGS sequence"/>
</dbReference>
<evidence type="ECO:0000256" key="1">
    <source>
        <dbReference type="ARBA" id="ARBA00022679"/>
    </source>
</evidence>
<dbReference type="EMBL" id="RCBY01000077">
    <property type="protein sequence ID" value="RQH42210.1"/>
    <property type="molecule type" value="Genomic_DNA"/>
</dbReference>
<organism evidence="5 6">
    <name type="scientific">Okeania hirsuta</name>
    <dbReference type="NCBI Taxonomy" id="1458930"/>
    <lineage>
        <taxon>Bacteria</taxon>
        <taxon>Bacillati</taxon>
        <taxon>Cyanobacteriota</taxon>
        <taxon>Cyanophyceae</taxon>
        <taxon>Oscillatoriophycideae</taxon>
        <taxon>Oscillatoriales</taxon>
        <taxon>Microcoleaceae</taxon>
        <taxon>Okeania</taxon>
    </lineage>
</organism>
<dbReference type="OrthoDB" id="9803035at2"/>
<sequence>MTKNNKPKNDQASAEVTSEFSAWLTPLTYFLSCCILVPFYFKIEIRGQKNIPKTDAIILAPTHRSRWDPLIIAYAAGLFVTNRKLRYMVSEEQTRGFQGWFIRRLGGFPVDRDHPGISSIRHSVQLLKNQEMLVLFPEGRIYPENNKIYPIQSGVSRIALQAISSKKELNLKIIPVSILYDHPAPPPWRCGVKVNIGSPLEVKDYLGYSTKQAAKILTDNIELSMTQLHKKH</sequence>
<keyword evidence="2 5" id="KW-0012">Acyltransferase</keyword>
<dbReference type="SUPFAM" id="SSF69593">
    <property type="entry name" value="Glycerol-3-phosphate (1)-acyltransferase"/>
    <property type="match status" value="1"/>
</dbReference>
<dbReference type="CDD" id="cd07989">
    <property type="entry name" value="LPLAT_AGPAT-like"/>
    <property type="match status" value="1"/>
</dbReference>
<dbReference type="SMART" id="SM00563">
    <property type="entry name" value="PlsC"/>
    <property type="match status" value="1"/>
</dbReference>
<evidence type="ECO:0000259" key="4">
    <source>
        <dbReference type="SMART" id="SM00563"/>
    </source>
</evidence>
<dbReference type="AlphaFoldDB" id="A0A3N6PTB5"/>
<keyword evidence="6" id="KW-1185">Reference proteome</keyword>
<dbReference type="GO" id="GO:0006654">
    <property type="term" value="P:phosphatidic acid biosynthetic process"/>
    <property type="evidence" value="ECO:0007669"/>
    <property type="project" value="TreeGrafter"/>
</dbReference>
<keyword evidence="3" id="KW-0472">Membrane</keyword>
<evidence type="ECO:0000256" key="3">
    <source>
        <dbReference type="SAM" id="Phobius"/>
    </source>
</evidence>
<evidence type="ECO:0000256" key="2">
    <source>
        <dbReference type="ARBA" id="ARBA00023315"/>
    </source>
</evidence>
<dbReference type="Pfam" id="PF01553">
    <property type="entry name" value="Acyltransferase"/>
    <property type="match status" value="1"/>
</dbReference>
<feature type="transmembrane region" description="Helical" evidence="3">
    <location>
        <begin position="20"/>
        <end position="41"/>
    </location>
</feature>
<dbReference type="PANTHER" id="PTHR10434">
    <property type="entry name" value="1-ACYL-SN-GLYCEROL-3-PHOSPHATE ACYLTRANSFERASE"/>
    <property type="match status" value="1"/>
</dbReference>
<dbReference type="GO" id="GO:0003841">
    <property type="term" value="F:1-acylglycerol-3-phosphate O-acyltransferase activity"/>
    <property type="evidence" value="ECO:0007669"/>
    <property type="project" value="TreeGrafter"/>
</dbReference>
<name>A0A3N6PTB5_9CYAN</name>